<dbReference type="OrthoDB" id="8192746at2759"/>
<evidence type="ECO:0000313" key="2">
    <source>
        <dbReference type="Proteomes" id="UP000051574"/>
    </source>
</evidence>
<feature type="non-terminal residue" evidence="1">
    <location>
        <position position="1"/>
    </location>
</feature>
<dbReference type="EMBL" id="LJIG01009837">
    <property type="protein sequence ID" value="KRT82281.1"/>
    <property type="molecule type" value="Genomic_DNA"/>
</dbReference>
<comment type="caution">
    <text evidence="1">The sequence shown here is derived from an EMBL/GenBank/DDBJ whole genome shotgun (WGS) entry which is preliminary data.</text>
</comment>
<protein>
    <submittedName>
        <fullName evidence="1">Uncharacterized protein</fullName>
    </submittedName>
</protein>
<dbReference type="AlphaFoldDB" id="A0A0T6B4H0"/>
<keyword evidence="2" id="KW-1185">Reference proteome</keyword>
<proteinExistence type="predicted"/>
<gene>
    <name evidence="1" type="ORF">AMK59_3090</name>
</gene>
<sequence>KNIIDDIPIPEDYKHVVKDLNILIDTGDNTYQKPSTEKLTTPKEVTSQRTYGTTSTRMPDISNVAENLSSDMKDLLMNFGLLNDPNKKPTIPIPSTESVPYKQNADIDPKSYASFKPLPDSAPSRSEMEEFLARFGLGRSSFRSQKSIAMNPQKKEIGKNAEINMDAIPDSMKHVMRDLGFTTNLEKIQSLNQISHQAKHVFNPSVQTANEDELKKLSQLLDMIKDLEKFNGNITEENMKKVDVNALKELIGDFNGHKFVPLNEKDMTQALFWWNLQRHCWV</sequence>
<evidence type="ECO:0000313" key="1">
    <source>
        <dbReference type="EMBL" id="KRT82281.1"/>
    </source>
</evidence>
<dbReference type="Proteomes" id="UP000051574">
    <property type="component" value="Unassembled WGS sequence"/>
</dbReference>
<name>A0A0T6B4H0_9SCAR</name>
<reference evidence="1 2" key="1">
    <citation type="submission" date="2015-09" db="EMBL/GenBank/DDBJ databases">
        <title>Draft genome of the scarab beetle Oryctes borbonicus.</title>
        <authorList>
            <person name="Meyer J.M."/>
            <person name="Markov G.V."/>
            <person name="Baskaran P."/>
            <person name="Herrmann M."/>
            <person name="Sommer R.J."/>
            <person name="Roedelsperger C."/>
        </authorList>
    </citation>
    <scope>NUCLEOTIDE SEQUENCE [LARGE SCALE GENOMIC DNA]</scope>
    <source>
        <strain evidence="1">OB123</strain>
        <tissue evidence="1">Whole animal</tissue>
    </source>
</reference>
<accession>A0A0T6B4H0</accession>
<organism evidence="1 2">
    <name type="scientific">Oryctes borbonicus</name>
    <dbReference type="NCBI Taxonomy" id="1629725"/>
    <lineage>
        <taxon>Eukaryota</taxon>
        <taxon>Metazoa</taxon>
        <taxon>Ecdysozoa</taxon>
        <taxon>Arthropoda</taxon>
        <taxon>Hexapoda</taxon>
        <taxon>Insecta</taxon>
        <taxon>Pterygota</taxon>
        <taxon>Neoptera</taxon>
        <taxon>Endopterygota</taxon>
        <taxon>Coleoptera</taxon>
        <taxon>Polyphaga</taxon>
        <taxon>Scarabaeiformia</taxon>
        <taxon>Scarabaeidae</taxon>
        <taxon>Dynastinae</taxon>
        <taxon>Oryctes</taxon>
    </lineage>
</organism>